<gene>
    <name evidence="1" type="ORF">AMSG_06278</name>
</gene>
<sequence>MNALIGFESLLMVEFKGFLAPEDRRTPLLLRHMERLRLQLNSQAEVDRNRRLAAQWKAGHGGGVEGKGKEEAEAAHKGAELAGVTSGYSRAQLARIMDALRVATPTKAHAKTVDIVRQVMSQEMSCDDAVDAIEDVIGSGEAAAELKRYLTGALRPEEDQAASKFTVPNGQLVEAMRRVLRLGPGRGDMRRTMPMAAGLLMMSVVANAPIAADFVDSFEDVLSKSELAELHSLCRQTPWCMLEGGLAVVRAPIVDVPSADSEAQMRWLRVAAQSATEASNVIRVDYMPFRADTPPDALTSLAGAALAAAGHIPMYALPVDVVGDNEVVVVPSCSFGRVRVVTVVAATRMLSTWVRDVVPMEAITPIAVPEVAHAIPDSYVVNVAHFSIVVGNSRLEDYLLERSGPGFIYLYGTTAVTAIVASRHGMPWHDRGLFGVLEAVLAVLGRNPERAPPNKLILETLCSKASKFDKAVFALEWGPNQDSVKLVTRYHPAPIQ</sequence>
<dbReference type="Proteomes" id="UP000054408">
    <property type="component" value="Unassembled WGS sequence"/>
</dbReference>
<dbReference type="RefSeq" id="XP_013756991.1">
    <property type="nucleotide sequence ID" value="XM_013901537.1"/>
</dbReference>
<dbReference type="EMBL" id="GL349460">
    <property type="protein sequence ID" value="KNC50143.1"/>
    <property type="molecule type" value="Genomic_DNA"/>
</dbReference>
<name>A0A0L0DFQ6_THETB</name>
<evidence type="ECO:0000313" key="1">
    <source>
        <dbReference type="EMBL" id="KNC50143.1"/>
    </source>
</evidence>
<organism evidence="1 2">
    <name type="scientific">Thecamonas trahens ATCC 50062</name>
    <dbReference type="NCBI Taxonomy" id="461836"/>
    <lineage>
        <taxon>Eukaryota</taxon>
        <taxon>Apusozoa</taxon>
        <taxon>Apusomonadida</taxon>
        <taxon>Apusomonadidae</taxon>
        <taxon>Thecamonas</taxon>
    </lineage>
</organism>
<dbReference type="GeneID" id="25565480"/>
<dbReference type="AlphaFoldDB" id="A0A0L0DFQ6"/>
<reference evidence="1 2" key="1">
    <citation type="submission" date="2010-05" db="EMBL/GenBank/DDBJ databases">
        <title>The Genome Sequence of Thecamonas trahens ATCC 50062.</title>
        <authorList>
            <consortium name="The Broad Institute Genome Sequencing Platform"/>
            <person name="Russ C."/>
            <person name="Cuomo C."/>
            <person name="Shea T."/>
            <person name="Young S.K."/>
            <person name="Zeng Q."/>
            <person name="Koehrsen M."/>
            <person name="Haas B."/>
            <person name="Borodovsky M."/>
            <person name="Guigo R."/>
            <person name="Alvarado L."/>
            <person name="Berlin A."/>
            <person name="Bochicchio J."/>
            <person name="Borenstein D."/>
            <person name="Chapman S."/>
            <person name="Chen Z."/>
            <person name="Freedman E."/>
            <person name="Gellesch M."/>
            <person name="Goldberg J."/>
            <person name="Griggs A."/>
            <person name="Gujja S."/>
            <person name="Heilman E."/>
            <person name="Heiman D."/>
            <person name="Hepburn T."/>
            <person name="Howarth C."/>
            <person name="Jen D."/>
            <person name="Larson L."/>
            <person name="Mehta T."/>
            <person name="Park D."/>
            <person name="Pearson M."/>
            <person name="Roberts A."/>
            <person name="Saif S."/>
            <person name="Shenoy N."/>
            <person name="Sisk P."/>
            <person name="Stolte C."/>
            <person name="Sykes S."/>
            <person name="Thomson T."/>
            <person name="Walk T."/>
            <person name="White J."/>
            <person name="Yandava C."/>
            <person name="Burger G."/>
            <person name="Gray M.W."/>
            <person name="Holland P.W.H."/>
            <person name="King N."/>
            <person name="Lang F.B.F."/>
            <person name="Roger A.J."/>
            <person name="Ruiz-Trillo I."/>
            <person name="Lander E."/>
            <person name="Nusbaum C."/>
        </authorList>
    </citation>
    <scope>NUCLEOTIDE SEQUENCE [LARGE SCALE GENOMIC DNA]</scope>
    <source>
        <strain evidence="1 2">ATCC 50062</strain>
    </source>
</reference>
<protein>
    <submittedName>
        <fullName evidence="1">Uncharacterized protein</fullName>
    </submittedName>
</protein>
<accession>A0A0L0DFQ6</accession>
<evidence type="ECO:0000313" key="2">
    <source>
        <dbReference type="Proteomes" id="UP000054408"/>
    </source>
</evidence>
<proteinExistence type="predicted"/>
<keyword evidence="2" id="KW-1185">Reference proteome</keyword>